<gene>
    <name evidence="1" type="ordered locus">Clocel_1374</name>
</gene>
<sequence length="432" mass="49308">MSKYLIVISFDAVSAEDYKILKSLPNFKLLMEQGAYVKEVESVYPTLTYPAHTSIVTGKYPKNHGIVNNLKVQPRRRHEDWFWHRKHIIGKTLYDVAREQEMVVASLLWPVTAGAKIKYNIAEIWPNRSWQNQVMVSLINSSPKYILEMNNRYGHIRKGVHQPELDDFILACTIDTIKNKKPNLMLIHLTDVDSNRHIYGYNSEEAREAILRQDKRLGEIIKALKEASIFESSTIVALGDHSMFDVDKVININSLFRENGFIVTDKNGKIKDWKVFFNTADGSGYVYLKDKKDEALRKQVKELLLDFAKDSNSGIDYVLSSKEAEEFGADPECDFLLEAKKGYYFLNSAHKDIVEEVTREKQREDKDYTFATHGFSPSKVGYSTMLIAYGHGIKPGAIVEKARLIDEGPTFAELLGINLEQCDGEVIKGILL</sequence>
<dbReference type="PANTHER" id="PTHR10151:SF120">
    <property type="entry name" value="BIS(5'-ADENOSYL)-TRIPHOSPHATASE"/>
    <property type="match status" value="1"/>
</dbReference>
<dbReference type="AlphaFoldDB" id="D9SVK3"/>
<reference evidence="1 2" key="1">
    <citation type="submission" date="2010-08" db="EMBL/GenBank/DDBJ databases">
        <title>Complete sequence of Clostridium cellulovorans 743B.</title>
        <authorList>
            <consortium name="US DOE Joint Genome Institute"/>
            <person name="Lucas S."/>
            <person name="Copeland A."/>
            <person name="Lapidus A."/>
            <person name="Cheng J.-F."/>
            <person name="Bruce D."/>
            <person name="Goodwin L."/>
            <person name="Pitluck S."/>
            <person name="Chertkov O."/>
            <person name="Detter J.C."/>
            <person name="Han C."/>
            <person name="Tapia R."/>
            <person name="Land M."/>
            <person name="Hauser L."/>
            <person name="Chang Y.-J."/>
            <person name="Jeffries C."/>
            <person name="Kyrpides N."/>
            <person name="Ivanova N."/>
            <person name="Mikhailova N."/>
            <person name="Hemme C.L."/>
            <person name="Woyke T."/>
        </authorList>
    </citation>
    <scope>NUCLEOTIDE SEQUENCE [LARGE SCALE GENOMIC DNA]</scope>
    <source>
        <strain evidence="2">ATCC 35296 / DSM 3052 / OCM 3 / 743B</strain>
    </source>
</reference>
<dbReference type="OrthoDB" id="9779418at2"/>
<dbReference type="PANTHER" id="PTHR10151">
    <property type="entry name" value="ECTONUCLEOTIDE PYROPHOSPHATASE/PHOSPHODIESTERASE"/>
    <property type="match status" value="1"/>
</dbReference>
<dbReference type="Pfam" id="PF01663">
    <property type="entry name" value="Phosphodiest"/>
    <property type="match status" value="1"/>
</dbReference>
<name>D9SVK3_CLOC7</name>
<evidence type="ECO:0000313" key="1">
    <source>
        <dbReference type="EMBL" id="ADL51127.1"/>
    </source>
</evidence>
<protein>
    <submittedName>
        <fullName evidence="1">Type I phosphodiesterase/nucleotide pyrophosphatase</fullName>
    </submittedName>
</protein>
<evidence type="ECO:0000313" key="2">
    <source>
        <dbReference type="Proteomes" id="UP000002730"/>
    </source>
</evidence>
<dbReference type="eggNOG" id="COG1524">
    <property type="taxonomic scope" value="Bacteria"/>
</dbReference>
<dbReference type="HOGENOM" id="CLU_017594_0_0_9"/>
<dbReference type="EMBL" id="CP002160">
    <property type="protein sequence ID" value="ADL51127.1"/>
    <property type="molecule type" value="Genomic_DNA"/>
</dbReference>
<dbReference type="CDD" id="cd16018">
    <property type="entry name" value="Enpp"/>
    <property type="match status" value="1"/>
</dbReference>
<dbReference type="InterPro" id="IPR002591">
    <property type="entry name" value="Phosphodiest/P_Trfase"/>
</dbReference>
<dbReference type="RefSeq" id="WP_010076009.1">
    <property type="nucleotide sequence ID" value="NC_014393.1"/>
</dbReference>
<organism evidence="1 2">
    <name type="scientific">Clostridium cellulovorans (strain ATCC 35296 / DSM 3052 / OCM 3 / 743B)</name>
    <dbReference type="NCBI Taxonomy" id="573061"/>
    <lineage>
        <taxon>Bacteria</taxon>
        <taxon>Bacillati</taxon>
        <taxon>Bacillota</taxon>
        <taxon>Clostridia</taxon>
        <taxon>Eubacteriales</taxon>
        <taxon>Clostridiaceae</taxon>
        <taxon>Clostridium</taxon>
    </lineage>
</organism>
<dbReference type="Gene3D" id="3.40.720.10">
    <property type="entry name" value="Alkaline Phosphatase, subunit A"/>
    <property type="match status" value="1"/>
</dbReference>
<dbReference type="InterPro" id="IPR017850">
    <property type="entry name" value="Alkaline_phosphatase_core_sf"/>
</dbReference>
<keyword evidence="2" id="KW-1185">Reference proteome</keyword>
<dbReference type="SUPFAM" id="SSF53649">
    <property type="entry name" value="Alkaline phosphatase-like"/>
    <property type="match status" value="1"/>
</dbReference>
<dbReference type="STRING" id="573061.Clocel_1374"/>
<accession>D9SVK3</accession>
<dbReference type="Proteomes" id="UP000002730">
    <property type="component" value="Chromosome"/>
</dbReference>
<proteinExistence type="predicted"/>
<dbReference type="GO" id="GO:0016787">
    <property type="term" value="F:hydrolase activity"/>
    <property type="evidence" value="ECO:0007669"/>
    <property type="project" value="UniProtKB-ARBA"/>
</dbReference>
<dbReference type="KEGG" id="ccb:Clocel_1374"/>